<evidence type="ECO:0000256" key="19">
    <source>
        <dbReference type="ARBA" id="ARBA00052209"/>
    </source>
</evidence>
<dbReference type="InterPro" id="IPR000772">
    <property type="entry name" value="Ricin_B_lectin"/>
</dbReference>
<evidence type="ECO:0000256" key="16">
    <source>
        <dbReference type="ARBA" id="ARBA00023180"/>
    </source>
</evidence>
<evidence type="ECO:0000256" key="7">
    <source>
        <dbReference type="ARBA" id="ARBA00022679"/>
    </source>
</evidence>
<dbReference type="GO" id="GO:0030246">
    <property type="term" value="F:carbohydrate binding"/>
    <property type="evidence" value="ECO:0007669"/>
    <property type="project" value="UniProtKB-KW"/>
</dbReference>
<dbReference type="Proteomes" id="UP000694383">
    <property type="component" value="Unplaced"/>
</dbReference>
<keyword evidence="17 20" id="KW-0464">Manganese</keyword>
<dbReference type="GeneTree" id="ENSGT00940000156609"/>
<dbReference type="InterPro" id="IPR001173">
    <property type="entry name" value="Glyco_trans_2-like"/>
</dbReference>
<feature type="compositionally biased region" description="Basic and acidic residues" evidence="21">
    <location>
        <begin position="130"/>
        <end position="140"/>
    </location>
</feature>
<comment type="catalytic activity">
    <reaction evidence="18">
        <text>L-threonyl-[protein] + UDP-N-acetyl-alpha-D-galactosamine = a 3-O-[N-acetyl-alpha-D-galactosaminyl]-L-threonyl-[protein] + UDP + H(+)</text>
        <dbReference type="Rhea" id="RHEA:52424"/>
        <dbReference type="Rhea" id="RHEA-COMP:11060"/>
        <dbReference type="Rhea" id="RHEA-COMP:11689"/>
        <dbReference type="ChEBI" id="CHEBI:15378"/>
        <dbReference type="ChEBI" id="CHEBI:30013"/>
        <dbReference type="ChEBI" id="CHEBI:58223"/>
        <dbReference type="ChEBI" id="CHEBI:67138"/>
        <dbReference type="ChEBI" id="CHEBI:87075"/>
        <dbReference type="EC" id="2.4.1.41"/>
    </reaction>
</comment>
<dbReference type="InterPro" id="IPR035992">
    <property type="entry name" value="Ricin_B-like_lectins"/>
</dbReference>
<comment type="pathway">
    <text evidence="3 20">Protein modification; protein glycosylation.</text>
</comment>
<evidence type="ECO:0000256" key="18">
    <source>
        <dbReference type="ARBA" id="ARBA00050905"/>
    </source>
</evidence>
<name>A0A8C7ZNU8_9TELE</name>
<sequence length="609" mass="69505">MTALRRFLRRRLHPLKLAVVALLFVTFVFLIQWEVGTQSRLKDPWLKELPVKRDSMLEVVIGAVKNFRDTIPKMQIKAPVRLQEKPGSMSCLPGHYTAAELKPVLERPPQDPLAPGAAGKPFNPSSLSPEEQKEKEKGEEKHCFNLYASDRISLSRDLGPDTRPPECIEQTFKRCPPLPTTSVIIVFHNEAWSTLLRTVYSVLHTSPAILLKEIILVDDASVDEVLKDQLDEYLKKLSIVRVVRQRERKGLITARLLGASVATGDTLTFLDAHCECFNGWLEPLLARIAQNYTAVVSPDISTIDLNTFEFMKPSPYGQNHNRGNFDWGLSFGWESLPDHEKQRRKDETYPIKTPTFAGGLFSISKEYFYQIGTCFLLCRCGGLLEIIPCSVVGHVFRTKSPHTFPKGTQVIARNQVRLAEVWMDDYKEIFYRRNQQAAQIAKEETFGDISKRKDLRERLQCKNFSWYLKNIYPEIFMPDLNPLLFGSVKNVGKASCLDAGENNEGGKELIMYPCHGLGGNQYFEYSTHREVRHNIQKELCLHGAGGVVKLEECQYKGRNTFVGAEQKWELKDNQLFYFPGGNMCLTAHQDHPSLARCNPSDRYQQWSFI</sequence>
<feature type="domain" description="Ricin B lectin" evidence="22">
    <location>
        <begin position="485"/>
        <end position="609"/>
    </location>
</feature>
<evidence type="ECO:0000256" key="6">
    <source>
        <dbReference type="ARBA" id="ARBA00022676"/>
    </source>
</evidence>
<evidence type="ECO:0000256" key="1">
    <source>
        <dbReference type="ARBA" id="ARBA00001936"/>
    </source>
</evidence>
<evidence type="ECO:0000256" key="4">
    <source>
        <dbReference type="ARBA" id="ARBA00005680"/>
    </source>
</evidence>
<feature type="region of interest" description="Disordered" evidence="21">
    <location>
        <begin position="107"/>
        <end position="140"/>
    </location>
</feature>
<evidence type="ECO:0000256" key="3">
    <source>
        <dbReference type="ARBA" id="ARBA00004922"/>
    </source>
</evidence>
<evidence type="ECO:0000256" key="9">
    <source>
        <dbReference type="ARBA" id="ARBA00022723"/>
    </source>
</evidence>
<evidence type="ECO:0000313" key="24">
    <source>
        <dbReference type="Proteomes" id="UP000694383"/>
    </source>
</evidence>
<dbReference type="CDD" id="cd02510">
    <property type="entry name" value="pp-GalNAc-T"/>
    <property type="match status" value="1"/>
</dbReference>
<proteinExistence type="inferred from homology"/>
<evidence type="ECO:0000256" key="8">
    <source>
        <dbReference type="ARBA" id="ARBA00022692"/>
    </source>
</evidence>
<evidence type="ECO:0000256" key="17">
    <source>
        <dbReference type="ARBA" id="ARBA00023211"/>
    </source>
</evidence>
<evidence type="ECO:0000313" key="23">
    <source>
        <dbReference type="Ensembl" id="ENSOSIP00000045957.1"/>
    </source>
</evidence>
<dbReference type="Pfam" id="PF00652">
    <property type="entry name" value="Ricin_B_lectin"/>
    <property type="match status" value="1"/>
</dbReference>
<keyword evidence="16" id="KW-0325">Glycoprotein</keyword>
<dbReference type="PROSITE" id="PS50231">
    <property type="entry name" value="RICIN_B_LECTIN"/>
    <property type="match status" value="1"/>
</dbReference>
<reference evidence="23" key="1">
    <citation type="submission" date="2025-08" db="UniProtKB">
        <authorList>
            <consortium name="Ensembl"/>
        </authorList>
    </citation>
    <scope>IDENTIFICATION</scope>
</reference>
<dbReference type="Gene3D" id="3.90.550.10">
    <property type="entry name" value="Spore Coat Polysaccharide Biosynthesis Protein SpsA, Chain A"/>
    <property type="match status" value="1"/>
</dbReference>
<dbReference type="Gene3D" id="2.80.10.50">
    <property type="match status" value="1"/>
</dbReference>
<dbReference type="SUPFAM" id="SSF50370">
    <property type="entry name" value="Ricin B-like lectins"/>
    <property type="match status" value="1"/>
</dbReference>
<dbReference type="InterPro" id="IPR029044">
    <property type="entry name" value="Nucleotide-diphossugar_trans"/>
</dbReference>
<evidence type="ECO:0000256" key="20">
    <source>
        <dbReference type="RuleBase" id="RU361242"/>
    </source>
</evidence>
<dbReference type="SUPFAM" id="SSF53448">
    <property type="entry name" value="Nucleotide-diphospho-sugar transferases"/>
    <property type="match status" value="1"/>
</dbReference>
<keyword evidence="15 20" id="KW-1015">Disulfide bond</keyword>
<evidence type="ECO:0000256" key="21">
    <source>
        <dbReference type="SAM" id="MobiDB-lite"/>
    </source>
</evidence>
<organism evidence="23 24">
    <name type="scientific">Oryzias sinensis</name>
    <name type="common">Chinese medaka</name>
    <dbReference type="NCBI Taxonomy" id="183150"/>
    <lineage>
        <taxon>Eukaryota</taxon>
        <taxon>Metazoa</taxon>
        <taxon>Chordata</taxon>
        <taxon>Craniata</taxon>
        <taxon>Vertebrata</taxon>
        <taxon>Euteleostomi</taxon>
        <taxon>Actinopterygii</taxon>
        <taxon>Neopterygii</taxon>
        <taxon>Teleostei</taxon>
        <taxon>Neoteleostei</taxon>
        <taxon>Acanthomorphata</taxon>
        <taxon>Ovalentaria</taxon>
        <taxon>Atherinomorphae</taxon>
        <taxon>Beloniformes</taxon>
        <taxon>Adrianichthyidae</taxon>
        <taxon>Oryziinae</taxon>
        <taxon>Oryzias</taxon>
    </lineage>
</organism>
<dbReference type="FunFam" id="2.80.10.50:FF:000024">
    <property type="entry name" value="Polypeptide N-acetylgalactosaminyltransferase"/>
    <property type="match status" value="1"/>
</dbReference>
<evidence type="ECO:0000256" key="12">
    <source>
        <dbReference type="ARBA" id="ARBA00022989"/>
    </source>
</evidence>
<dbReference type="GO" id="GO:0004653">
    <property type="term" value="F:polypeptide N-acetylgalactosaminyltransferase activity"/>
    <property type="evidence" value="ECO:0007669"/>
    <property type="project" value="UniProtKB-EC"/>
</dbReference>
<dbReference type="GO" id="GO:0006493">
    <property type="term" value="P:protein O-linked glycosylation"/>
    <property type="evidence" value="ECO:0007669"/>
    <property type="project" value="TreeGrafter"/>
</dbReference>
<evidence type="ECO:0000256" key="10">
    <source>
        <dbReference type="ARBA" id="ARBA00022734"/>
    </source>
</evidence>
<keyword evidence="11" id="KW-0735">Signal-anchor</keyword>
<keyword evidence="14 20" id="KW-0472">Membrane</keyword>
<comment type="cofactor">
    <cofactor evidence="1 20">
        <name>Mn(2+)</name>
        <dbReference type="ChEBI" id="CHEBI:29035"/>
    </cofactor>
</comment>
<keyword evidence="24" id="KW-1185">Reference proteome</keyword>
<dbReference type="PANTHER" id="PTHR11675:SF33">
    <property type="entry name" value="POLYPEPTIDE N-ACETYLGALACTOSAMINYLTRANSFERASE 3"/>
    <property type="match status" value="1"/>
</dbReference>
<dbReference type="UniPathway" id="UPA00378"/>
<dbReference type="GO" id="GO:0046872">
    <property type="term" value="F:metal ion binding"/>
    <property type="evidence" value="ECO:0007669"/>
    <property type="project" value="UniProtKB-KW"/>
</dbReference>
<keyword evidence="8 20" id="KW-0812">Transmembrane</keyword>
<dbReference type="GO" id="GO:0000139">
    <property type="term" value="C:Golgi membrane"/>
    <property type="evidence" value="ECO:0007669"/>
    <property type="project" value="UniProtKB-SubCell"/>
</dbReference>
<comment type="catalytic activity">
    <reaction evidence="19">
        <text>L-seryl-[protein] + UDP-N-acetyl-alpha-D-galactosamine = a 3-O-[N-acetyl-alpha-D-galactosaminyl]-L-seryl-[protein] + UDP + H(+)</text>
        <dbReference type="Rhea" id="RHEA:23956"/>
        <dbReference type="Rhea" id="RHEA-COMP:9863"/>
        <dbReference type="Rhea" id="RHEA-COMP:12788"/>
        <dbReference type="ChEBI" id="CHEBI:15378"/>
        <dbReference type="ChEBI" id="CHEBI:29999"/>
        <dbReference type="ChEBI" id="CHEBI:53604"/>
        <dbReference type="ChEBI" id="CHEBI:58223"/>
        <dbReference type="ChEBI" id="CHEBI:67138"/>
        <dbReference type="EC" id="2.4.1.41"/>
    </reaction>
</comment>
<dbReference type="InterPro" id="IPR045885">
    <property type="entry name" value="GalNAc-T"/>
</dbReference>
<dbReference type="SMART" id="SM00458">
    <property type="entry name" value="RICIN"/>
    <property type="match status" value="1"/>
</dbReference>
<evidence type="ECO:0000256" key="15">
    <source>
        <dbReference type="ARBA" id="ARBA00023157"/>
    </source>
</evidence>
<evidence type="ECO:0000259" key="22">
    <source>
        <dbReference type="SMART" id="SM00458"/>
    </source>
</evidence>
<dbReference type="AlphaFoldDB" id="A0A8C7ZNU8"/>
<dbReference type="EC" id="2.4.1.-" evidence="20"/>
<keyword evidence="6 20" id="KW-0328">Glycosyltransferase</keyword>
<keyword evidence="9" id="KW-0479">Metal-binding</keyword>
<accession>A0A8C7ZNU8</accession>
<evidence type="ECO:0000256" key="2">
    <source>
        <dbReference type="ARBA" id="ARBA00004323"/>
    </source>
</evidence>
<keyword evidence="7 20" id="KW-0808">Transferase</keyword>
<feature type="transmembrane region" description="Helical" evidence="20">
    <location>
        <begin position="12"/>
        <end position="33"/>
    </location>
</feature>
<comment type="similarity">
    <text evidence="4 20">Belongs to the glycosyltransferase 2 family. GalNAc-T subfamily.</text>
</comment>
<reference evidence="23" key="2">
    <citation type="submission" date="2025-09" db="UniProtKB">
        <authorList>
            <consortium name="Ensembl"/>
        </authorList>
    </citation>
    <scope>IDENTIFICATION</scope>
</reference>
<dbReference type="Pfam" id="PF00535">
    <property type="entry name" value="Glycos_transf_2"/>
    <property type="match status" value="1"/>
</dbReference>
<comment type="subcellular location">
    <subcellularLocation>
        <location evidence="2 20">Golgi apparatus membrane</location>
        <topology evidence="2 20">Single-pass type II membrane protein</topology>
    </subcellularLocation>
</comment>
<dbReference type="FunFam" id="3.90.550.10:FF:000039">
    <property type="entry name" value="Polypeptide N-acetylgalactosaminyltransferase"/>
    <property type="match status" value="1"/>
</dbReference>
<evidence type="ECO:0000256" key="13">
    <source>
        <dbReference type="ARBA" id="ARBA00023034"/>
    </source>
</evidence>
<evidence type="ECO:0000256" key="14">
    <source>
        <dbReference type="ARBA" id="ARBA00023136"/>
    </source>
</evidence>
<keyword evidence="10 20" id="KW-0430">Lectin</keyword>
<dbReference type="Ensembl" id="ENSOSIT00000048320.1">
    <property type="protein sequence ID" value="ENSOSIP00000045957.1"/>
    <property type="gene ID" value="ENSOSIG00000021813.1"/>
</dbReference>
<protein>
    <recommendedName>
        <fullName evidence="5 20">Polypeptide N-acetylgalactosaminyltransferase</fullName>
        <ecNumber evidence="20">2.4.1.-</ecNumber>
    </recommendedName>
    <alternativeName>
        <fullName evidence="20">Protein-UDP acetylgalactosaminyltransferase</fullName>
    </alternativeName>
</protein>
<keyword evidence="13 20" id="KW-0333">Golgi apparatus</keyword>
<evidence type="ECO:0000256" key="5">
    <source>
        <dbReference type="ARBA" id="ARBA00012644"/>
    </source>
</evidence>
<dbReference type="PANTHER" id="PTHR11675">
    <property type="entry name" value="N-ACETYLGALACTOSAMINYLTRANSFERASE"/>
    <property type="match status" value="1"/>
</dbReference>
<keyword evidence="12 20" id="KW-1133">Transmembrane helix</keyword>
<evidence type="ECO:0000256" key="11">
    <source>
        <dbReference type="ARBA" id="ARBA00022968"/>
    </source>
</evidence>